<feature type="repeat" description="TPR" evidence="3">
    <location>
        <begin position="59"/>
        <end position="92"/>
    </location>
</feature>
<dbReference type="PANTHER" id="PTHR44858">
    <property type="entry name" value="TETRATRICOPEPTIDE REPEAT PROTEIN 6"/>
    <property type="match status" value="1"/>
</dbReference>
<sequence length="252" mass="28690">MSREKKITDWAPNVQGEVRQSKLKRRIFYLLGLLTLGLLVAAAVSLRVVRPVLLSPPTAEKYNSSGLRKFETGNYSGAIKEYSRAIQLNDSDQDSYFGRANAYLQIYLYKQALADYNKAIELDSANAEYYVNRANAHFGLKNYQTALADYNRAIKMNPKDGRLYLRRALLREKNLDAKPKDLAADWLKAIKLGVKDEYVFVSYGRYLNDELQNFEGALSYFQKALAVNPDNKLAKKNSEIARENIKAKKANL</sequence>
<dbReference type="PROSITE" id="PS50005">
    <property type="entry name" value="TPR"/>
    <property type="match status" value="3"/>
</dbReference>
<dbReference type="InterPro" id="IPR050498">
    <property type="entry name" value="Ycf3"/>
</dbReference>
<keyword evidence="4" id="KW-0812">Transmembrane</keyword>
<dbReference type="SUPFAM" id="SSF48452">
    <property type="entry name" value="TPR-like"/>
    <property type="match status" value="1"/>
</dbReference>
<dbReference type="PROSITE" id="PS50293">
    <property type="entry name" value="TPR_REGION"/>
    <property type="match status" value="1"/>
</dbReference>
<dbReference type="SMART" id="SM00028">
    <property type="entry name" value="TPR"/>
    <property type="match status" value="4"/>
</dbReference>
<organism evidence="5 6">
    <name type="scientific">Candidatus Termititenax persephonae</name>
    <dbReference type="NCBI Taxonomy" id="2218525"/>
    <lineage>
        <taxon>Bacteria</taxon>
        <taxon>Bacillati</taxon>
        <taxon>Candidatus Margulisiibacteriota</taxon>
        <taxon>Candidatus Termititenacia</taxon>
        <taxon>Candidatus Termititenacales</taxon>
        <taxon>Candidatus Termititenacaceae</taxon>
        <taxon>Candidatus Termititenax</taxon>
    </lineage>
</organism>
<gene>
    <name evidence="5" type="ORF">NO2_1237</name>
</gene>
<dbReference type="EMBL" id="BGZO01000045">
    <property type="protein sequence ID" value="GBR76739.1"/>
    <property type="molecule type" value="Genomic_DNA"/>
</dbReference>
<accession>A0A388TIH0</accession>
<reference evidence="5 6" key="1">
    <citation type="journal article" date="2019" name="ISME J.">
        <title>Genome analyses of uncultured TG2/ZB3 bacteria in 'Margulisbacteria' specifically attached to ectosymbiotic spirochetes of protists in the termite gut.</title>
        <authorList>
            <person name="Utami Y.D."/>
            <person name="Kuwahara H."/>
            <person name="Igai K."/>
            <person name="Murakami T."/>
            <person name="Sugaya K."/>
            <person name="Morikawa T."/>
            <person name="Nagura Y."/>
            <person name="Yuki M."/>
            <person name="Deevong P."/>
            <person name="Inoue T."/>
            <person name="Kihara K."/>
            <person name="Lo N."/>
            <person name="Yamada A."/>
            <person name="Ohkuma M."/>
            <person name="Hongoh Y."/>
        </authorList>
    </citation>
    <scope>NUCLEOTIDE SEQUENCE [LARGE SCALE GENOMIC DNA]</scope>
    <source>
        <strain evidence="5">NkOx7-02</strain>
    </source>
</reference>
<proteinExistence type="predicted"/>
<keyword evidence="6" id="KW-1185">Reference proteome</keyword>
<dbReference type="InterPro" id="IPR019734">
    <property type="entry name" value="TPR_rpt"/>
</dbReference>
<evidence type="ECO:0000313" key="5">
    <source>
        <dbReference type="EMBL" id="GBR76739.1"/>
    </source>
</evidence>
<dbReference type="Pfam" id="PF13181">
    <property type="entry name" value="TPR_8"/>
    <property type="match status" value="1"/>
</dbReference>
<dbReference type="Proteomes" id="UP000275925">
    <property type="component" value="Unassembled WGS sequence"/>
</dbReference>
<evidence type="ECO:0000256" key="1">
    <source>
        <dbReference type="ARBA" id="ARBA00022737"/>
    </source>
</evidence>
<dbReference type="Pfam" id="PF13414">
    <property type="entry name" value="TPR_11"/>
    <property type="match status" value="1"/>
</dbReference>
<dbReference type="GO" id="GO:0046813">
    <property type="term" value="P:receptor-mediated virion attachment to host cell"/>
    <property type="evidence" value="ECO:0007669"/>
    <property type="project" value="TreeGrafter"/>
</dbReference>
<dbReference type="Pfam" id="PF00515">
    <property type="entry name" value="TPR_1"/>
    <property type="match status" value="1"/>
</dbReference>
<dbReference type="InterPro" id="IPR011990">
    <property type="entry name" value="TPR-like_helical_dom_sf"/>
</dbReference>
<keyword evidence="1" id="KW-0677">Repeat</keyword>
<keyword evidence="4" id="KW-0472">Membrane</keyword>
<evidence type="ECO:0000256" key="4">
    <source>
        <dbReference type="SAM" id="Phobius"/>
    </source>
</evidence>
<dbReference type="AlphaFoldDB" id="A0A388TIH0"/>
<dbReference type="PANTHER" id="PTHR44858:SF1">
    <property type="entry name" value="UDP-N-ACETYLGLUCOSAMINE--PEPTIDE N-ACETYLGLUCOSAMINYLTRANSFERASE SPINDLY-RELATED"/>
    <property type="match status" value="1"/>
</dbReference>
<evidence type="ECO:0000256" key="2">
    <source>
        <dbReference type="ARBA" id="ARBA00022803"/>
    </source>
</evidence>
<feature type="transmembrane region" description="Helical" evidence="4">
    <location>
        <begin position="27"/>
        <end position="49"/>
    </location>
</feature>
<feature type="repeat" description="TPR" evidence="3">
    <location>
        <begin position="127"/>
        <end position="160"/>
    </location>
</feature>
<keyword evidence="4" id="KW-1133">Transmembrane helix</keyword>
<dbReference type="Gene3D" id="1.25.40.10">
    <property type="entry name" value="Tetratricopeptide repeat domain"/>
    <property type="match status" value="2"/>
</dbReference>
<feature type="repeat" description="TPR" evidence="3">
    <location>
        <begin position="93"/>
        <end position="126"/>
    </location>
</feature>
<evidence type="ECO:0000256" key="3">
    <source>
        <dbReference type="PROSITE-ProRule" id="PRU00339"/>
    </source>
</evidence>
<comment type="caution">
    <text evidence="5">The sequence shown here is derived from an EMBL/GenBank/DDBJ whole genome shotgun (WGS) entry which is preliminary data.</text>
</comment>
<dbReference type="GO" id="GO:0009279">
    <property type="term" value="C:cell outer membrane"/>
    <property type="evidence" value="ECO:0007669"/>
    <property type="project" value="TreeGrafter"/>
</dbReference>
<evidence type="ECO:0000313" key="6">
    <source>
        <dbReference type="Proteomes" id="UP000275925"/>
    </source>
</evidence>
<protein>
    <submittedName>
        <fullName evidence="5">Uncharacterized protein</fullName>
    </submittedName>
</protein>
<keyword evidence="2 3" id="KW-0802">TPR repeat</keyword>
<name>A0A388TIH0_9BACT</name>